<dbReference type="GO" id="GO:0008725">
    <property type="term" value="F:DNA-3-methyladenine glycosylase activity"/>
    <property type="evidence" value="ECO:0007669"/>
    <property type="project" value="UniProtKB-EC"/>
</dbReference>
<dbReference type="SUPFAM" id="SSF48150">
    <property type="entry name" value="DNA-glycosylase"/>
    <property type="match status" value="1"/>
</dbReference>
<dbReference type="InterPro" id="IPR005019">
    <property type="entry name" value="Adenine_glyco"/>
</dbReference>
<gene>
    <name evidence="3" type="primary">tag</name>
    <name evidence="3" type="ordered locus">KRH_04180</name>
</gene>
<dbReference type="InterPro" id="IPR011257">
    <property type="entry name" value="DNA_glycosylase"/>
</dbReference>
<sequence length="230" mass="25109">MGENPDLVVGSDGLARPVWAASDPLLREYYDTEWGMPVRDETGLLERIVLEGFQAGLSWRTVLAKRTALREVFHGFDPDAVAAMTDADVQRLMADARIIRNERKIRAALTNARATVALREYEGLVELVWSFRPSETPEPVRFAEVPTASPESAALSAELKRRGFAFVGPTTMYALMEAIGMVDTHLVGSHRRGSSGLWACGRADGAVTGGGAARSGPMARGRAQPSRRRR</sequence>
<dbReference type="GO" id="GO:0006284">
    <property type="term" value="P:base-excision repair"/>
    <property type="evidence" value="ECO:0007669"/>
    <property type="project" value="InterPro"/>
</dbReference>
<dbReference type="RefSeq" id="WP_012397492.1">
    <property type="nucleotide sequence ID" value="NC_010617.1"/>
</dbReference>
<evidence type="ECO:0000313" key="3">
    <source>
        <dbReference type="EMBL" id="BAG28765.1"/>
    </source>
</evidence>
<name>B2GGR0_KOCRD</name>
<dbReference type="STRING" id="378753.KRH_04180"/>
<accession>B2GGR0</accession>
<protein>
    <submittedName>
        <fullName evidence="3">3-methyladenine-DNA glycosylase I</fullName>
        <ecNumber evidence="3">3.2.2.20</ecNumber>
    </submittedName>
</protein>
<evidence type="ECO:0000256" key="1">
    <source>
        <dbReference type="PIRSR" id="PIRSR605019-1"/>
    </source>
</evidence>
<feature type="region of interest" description="Disordered" evidence="2">
    <location>
        <begin position="208"/>
        <end position="230"/>
    </location>
</feature>
<evidence type="ECO:0000256" key="2">
    <source>
        <dbReference type="SAM" id="MobiDB-lite"/>
    </source>
</evidence>
<dbReference type="Pfam" id="PF03352">
    <property type="entry name" value="Adenine_glyco"/>
    <property type="match status" value="1"/>
</dbReference>
<keyword evidence="1" id="KW-0479">Metal-binding</keyword>
<organism evidence="3 4">
    <name type="scientific">Kocuria rhizophila (strain ATCC 9341 / DSM 348 / NBRC 103217 / DC2201)</name>
    <dbReference type="NCBI Taxonomy" id="378753"/>
    <lineage>
        <taxon>Bacteria</taxon>
        <taxon>Bacillati</taxon>
        <taxon>Actinomycetota</taxon>
        <taxon>Actinomycetes</taxon>
        <taxon>Micrococcales</taxon>
        <taxon>Micrococcaceae</taxon>
        <taxon>Kocuria</taxon>
    </lineage>
</organism>
<dbReference type="EC" id="3.2.2.20" evidence="3"/>
<dbReference type="OrthoDB" id="9807664at2"/>
<keyword evidence="1" id="KW-0862">Zinc</keyword>
<dbReference type="PANTHER" id="PTHR30037:SF4">
    <property type="entry name" value="DNA-3-METHYLADENINE GLYCOSYLASE I"/>
    <property type="match status" value="1"/>
</dbReference>
<feature type="binding site" evidence="1">
    <location>
        <position position="185"/>
    </location>
    <ligand>
        <name>Zn(2+)</name>
        <dbReference type="ChEBI" id="CHEBI:29105"/>
    </ligand>
</feature>
<dbReference type="KEGG" id="krh:KRH_04180"/>
<dbReference type="InterPro" id="IPR052891">
    <property type="entry name" value="DNA-3mA_glycosylase"/>
</dbReference>
<dbReference type="Proteomes" id="UP000008838">
    <property type="component" value="Chromosome"/>
</dbReference>
<dbReference type="GO" id="GO:0046872">
    <property type="term" value="F:metal ion binding"/>
    <property type="evidence" value="ECO:0007669"/>
    <property type="project" value="UniProtKB-KW"/>
</dbReference>
<dbReference type="AlphaFoldDB" id="B2GGR0"/>
<dbReference type="EMBL" id="AP009152">
    <property type="protein sequence ID" value="BAG28765.1"/>
    <property type="molecule type" value="Genomic_DNA"/>
</dbReference>
<proteinExistence type="predicted"/>
<evidence type="ECO:0000313" key="4">
    <source>
        <dbReference type="Proteomes" id="UP000008838"/>
    </source>
</evidence>
<keyword evidence="3" id="KW-0326">Glycosidase</keyword>
<dbReference type="PANTHER" id="PTHR30037">
    <property type="entry name" value="DNA-3-METHYLADENINE GLYCOSYLASE 1"/>
    <property type="match status" value="1"/>
</dbReference>
<reference evidence="3 4" key="1">
    <citation type="journal article" date="2008" name="J. Bacteriol.">
        <title>Complete genome sequence of the soil actinomycete Kocuria rhizophila.</title>
        <authorList>
            <person name="Takarada H."/>
            <person name="Sekine M."/>
            <person name="Kosugi H."/>
            <person name="Matsuo Y."/>
            <person name="Fujisawa T."/>
            <person name="Omata S."/>
            <person name="Kishi E."/>
            <person name="Shimizu A."/>
            <person name="Tsukatani N."/>
            <person name="Tanikawa S."/>
            <person name="Fujita N."/>
            <person name="Harayama S."/>
        </authorList>
    </citation>
    <scope>NUCLEOTIDE SEQUENCE [LARGE SCALE GENOMIC DNA]</scope>
    <source>
        <strain evidence="4">ATCC 9341 / DSM 348 / NBRC 103217 / DC2201</strain>
    </source>
</reference>
<keyword evidence="4" id="KW-1185">Reference proteome</keyword>
<dbReference type="Gene3D" id="1.10.340.30">
    <property type="entry name" value="Hypothetical protein, domain 2"/>
    <property type="match status" value="1"/>
</dbReference>
<keyword evidence="3" id="KW-0378">Hydrolase</keyword>
<dbReference type="HOGENOM" id="CLU_083758_0_0_11"/>
<dbReference type="eggNOG" id="COG2818">
    <property type="taxonomic scope" value="Bacteria"/>
</dbReference>